<dbReference type="EMBL" id="KV919187">
    <property type="protein sequence ID" value="OSX70941.1"/>
    <property type="molecule type" value="Genomic_DNA"/>
</dbReference>
<evidence type="ECO:0000313" key="1">
    <source>
        <dbReference type="EMBL" id="OSX70941.1"/>
    </source>
</evidence>
<evidence type="ECO:0000313" key="2">
    <source>
        <dbReference type="Proteomes" id="UP000218209"/>
    </source>
</evidence>
<evidence type="ECO:0008006" key="3">
    <source>
        <dbReference type="Google" id="ProtNLM"/>
    </source>
</evidence>
<dbReference type="AlphaFoldDB" id="A0A1X6NQP6"/>
<proteinExistence type="predicted"/>
<dbReference type="Proteomes" id="UP000218209">
    <property type="component" value="Unassembled WGS sequence"/>
</dbReference>
<dbReference type="Gene3D" id="1.10.443.20">
    <property type="entry name" value="Centromere DNA-binding protein complex CBF3 subunit, domain 2"/>
    <property type="match status" value="1"/>
</dbReference>
<accession>A0A1X6NQP6</accession>
<dbReference type="InterPro" id="IPR038279">
    <property type="entry name" value="Ndc10_dom2_sf"/>
</dbReference>
<sequence>MFSELGGPIYILYTYITASKTTEGIVHNIGALGLVNAWLCAVGAMADALVATFHSPGMDEARPPVTLSPVFNPTDAELRAGGVTPALYRAADQPYCYRLWYRVPLWPSARGSLFQQINPAYHHKKQRGVLLQCGVSNNAAKTHLGRRAAAQKGKETGVPENDIKKQGIWNPGLARGAYDAAIPNRDAIVALSSRPLSTTCPTTPRLQSEEKAYEERLAADELCVDEALVNFFRIIRWARSAFFQLWAARFATGGIPDDAYILHHPLLADPLFKNFESMMQRTLCGVAQSAVSAVEQMIPQLASVVEA</sequence>
<organism evidence="1 2">
    <name type="scientific">Porphyra umbilicalis</name>
    <name type="common">Purple laver</name>
    <name type="synonym">Red alga</name>
    <dbReference type="NCBI Taxonomy" id="2786"/>
    <lineage>
        <taxon>Eukaryota</taxon>
        <taxon>Rhodophyta</taxon>
        <taxon>Bangiophyceae</taxon>
        <taxon>Bangiales</taxon>
        <taxon>Bangiaceae</taxon>
        <taxon>Porphyra</taxon>
    </lineage>
</organism>
<keyword evidence="2" id="KW-1185">Reference proteome</keyword>
<protein>
    <recommendedName>
        <fullName evidence="3">Ndc10 domain-containing protein</fullName>
    </recommendedName>
</protein>
<dbReference type="GO" id="GO:0003677">
    <property type="term" value="F:DNA binding"/>
    <property type="evidence" value="ECO:0007669"/>
    <property type="project" value="InterPro"/>
</dbReference>
<reference evidence="1 2" key="1">
    <citation type="submission" date="2017-03" db="EMBL/GenBank/DDBJ databases">
        <title>WGS assembly of Porphyra umbilicalis.</title>
        <authorList>
            <person name="Brawley S.H."/>
            <person name="Blouin N.A."/>
            <person name="Ficko-Blean E."/>
            <person name="Wheeler G.L."/>
            <person name="Lohr M."/>
            <person name="Goodson H.V."/>
            <person name="Jenkins J.W."/>
            <person name="Blaby-Haas C.E."/>
            <person name="Helliwell K.E."/>
            <person name="Chan C."/>
            <person name="Marriage T."/>
            <person name="Bhattacharya D."/>
            <person name="Klein A.S."/>
            <person name="Badis Y."/>
            <person name="Brodie J."/>
            <person name="Cao Y."/>
            <person name="Collen J."/>
            <person name="Dittami S.M."/>
            <person name="Gachon C.M."/>
            <person name="Green B.R."/>
            <person name="Karpowicz S."/>
            <person name="Kim J.W."/>
            <person name="Kudahl U."/>
            <person name="Lin S."/>
            <person name="Michel G."/>
            <person name="Mittag M."/>
            <person name="Olson B.J."/>
            <person name="Pangilinan J."/>
            <person name="Peng Y."/>
            <person name="Qiu H."/>
            <person name="Shu S."/>
            <person name="Singer J.T."/>
            <person name="Smith A.G."/>
            <person name="Sprecher B.N."/>
            <person name="Wagner V."/>
            <person name="Wang W."/>
            <person name="Wang Z.-Y."/>
            <person name="Yan J."/>
            <person name="Yarish C."/>
            <person name="Zoeuner-Riek S."/>
            <person name="Zhuang Y."/>
            <person name="Zou Y."/>
            <person name="Lindquist E.A."/>
            <person name="Grimwood J."/>
            <person name="Barry K."/>
            <person name="Rokhsar D.S."/>
            <person name="Schmutz J."/>
            <person name="Stiller J.W."/>
            <person name="Grossman A.R."/>
            <person name="Prochnik S.E."/>
        </authorList>
    </citation>
    <scope>NUCLEOTIDE SEQUENCE [LARGE SCALE GENOMIC DNA]</scope>
    <source>
        <strain evidence="1">4086291</strain>
    </source>
</reference>
<gene>
    <name evidence="1" type="ORF">BU14_0626s0009</name>
</gene>
<feature type="non-terminal residue" evidence="1">
    <location>
        <position position="307"/>
    </location>
</feature>
<name>A0A1X6NQP6_PORUM</name>
<dbReference type="OrthoDB" id="3033349at2759"/>